<accession>A0ABT2TEV1</accession>
<name>A0ABT2TEV1_9FIRM</name>
<evidence type="ECO:0000259" key="4">
    <source>
        <dbReference type="PROSITE" id="PS51071"/>
    </source>
</evidence>
<gene>
    <name evidence="6" type="ORF">OCV51_14130</name>
</gene>
<dbReference type="Proteomes" id="UP001652394">
    <property type="component" value="Unassembled WGS sequence"/>
</dbReference>
<proteinExistence type="predicted"/>
<dbReference type="PROSITE" id="PS51071">
    <property type="entry name" value="HTH_RPIR"/>
    <property type="match status" value="1"/>
</dbReference>
<evidence type="ECO:0000259" key="5">
    <source>
        <dbReference type="PROSITE" id="PS51464"/>
    </source>
</evidence>
<dbReference type="InterPro" id="IPR009057">
    <property type="entry name" value="Homeodomain-like_sf"/>
</dbReference>
<dbReference type="Pfam" id="PF01380">
    <property type="entry name" value="SIS"/>
    <property type="match status" value="1"/>
</dbReference>
<comment type="caution">
    <text evidence="6">The sequence shown here is derived from an EMBL/GenBank/DDBJ whole genome shotgun (WGS) entry which is preliminary data.</text>
</comment>
<dbReference type="InterPro" id="IPR001347">
    <property type="entry name" value="SIS_dom"/>
</dbReference>
<keyword evidence="7" id="KW-1185">Reference proteome</keyword>
<dbReference type="PROSITE" id="PS51464">
    <property type="entry name" value="SIS"/>
    <property type="match status" value="1"/>
</dbReference>
<dbReference type="Gene3D" id="3.40.50.10490">
    <property type="entry name" value="Glucose-6-phosphate isomerase like protein, domain 1"/>
    <property type="match status" value="1"/>
</dbReference>
<dbReference type="SUPFAM" id="SSF53697">
    <property type="entry name" value="SIS domain"/>
    <property type="match status" value="1"/>
</dbReference>
<evidence type="ECO:0000256" key="3">
    <source>
        <dbReference type="ARBA" id="ARBA00023163"/>
    </source>
</evidence>
<dbReference type="InterPro" id="IPR000281">
    <property type="entry name" value="HTH_RpiR"/>
</dbReference>
<dbReference type="InterPro" id="IPR047640">
    <property type="entry name" value="RpiR-like"/>
</dbReference>
<reference evidence="6 7" key="1">
    <citation type="journal article" date="2021" name="ISME Commun">
        <title>Automated analysis of genomic sequences facilitates high-throughput and comprehensive description of bacteria.</title>
        <authorList>
            <person name="Hitch T.C.A."/>
        </authorList>
    </citation>
    <scope>NUCLEOTIDE SEQUENCE [LARGE SCALE GENOMIC DNA]</scope>
    <source>
        <strain evidence="6 7">H2_18</strain>
    </source>
</reference>
<dbReference type="RefSeq" id="WP_059066943.1">
    <property type="nucleotide sequence ID" value="NZ_JAOQJX010000036.1"/>
</dbReference>
<evidence type="ECO:0000256" key="1">
    <source>
        <dbReference type="ARBA" id="ARBA00023015"/>
    </source>
</evidence>
<dbReference type="CDD" id="cd05013">
    <property type="entry name" value="SIS_RpiR"/>
    <property type="match status" value="1"/>
</dbReference>
<dbReference type="PANTHER" id="PTHR30514">
    <property type="entry name" value="GLUCOKINASE"/>
    <property type="match status" value="1"/>
</dbReference>
<sequence length="282" mass="32183">MKFDLLERIEQQSSNFTKVLTKIAAYVKKEYLRIPFLSIQEISSECGVSATSIHRFCTSLGYSGYSELQKVIQVLMQKELVIKETETYRGWGKEEGGILKKQIESNTEILKEMYTEDLNENFLKAAGKIKNARRVYILGLREAYSVAFYLYHLLSDYMDNVILLTIGVDDIYDRIANVKEGDVLVAIGFKAYTKNTVDVIRYFHSQKASTIALTDLYTSPLAIQADISLIPGNKTPSYGYVMAVTIIKALSVEVLSLHKNERMNENFKQKEELLKAMDIYTE</sequence>
<keyword evidence="3" id="KW-0804">Transcription</keyword>
<dbReference type="EMBL" id="JAOQJX010000036">
    <property type="protein sequence ID" value="MCU6748777.1"/>
    <property type="molecule type" value="Genomic_DNA"/>
</dbReference>
<dbReference type="SUPFAM" id="SSF46689">
    <property type="entry name" value="Homeodomain-like"/>
    <property type="match status" value="1"/>
</dbReference>
<feature type="domain" description="HTH rpiR-type" evidence="4">
    <location>
        <begin position="3"/>
        <end position="79"/>
    </location>
</feature>
<feature type="domain" description="SIS" evidence="5">
    <location>
        <begin position="125"/>
        <end position="265"/>
    </location>
</feature>
<evidence type="ECO:0000313" key="6">
    <source>
        <dbReference type="EMBL" id="MCU6748777.1"/>
    </source>
</evidence>
<keyword evidence="1" id="KW-0805">Transcription regulation</keyword>
<protein>
    <submittedName>
        <fullName evidence="6">MurR/RpiR family transcriptional regulator</fullName>
    </submittedName>
</protein>
<dbReference type="Pfam" id="PF01418">
    <property type="entry name" value="HTH_6"/>
    <property type="match status" value="1"/>
</dbReference>
<dbReference type="InterPro" id="IPR036388">
    <property type="entry name" value="WH-like_DNA-bd_sf"/>
</dbReference>
<dbReference type="Gene3D" id="1.10.10.10">
    <property type="entry name" value="Winged helix-like DNA-binding domain superfamily/Winged helix DNA-binding domain"/>
    <property type="match status" value="1"/>
</dbReference>
<dbReference type="InterPro" id="IPR035472">
    <property type="entry name" value="RpiR-like_SIS"/>
</dbReference>
<dbReference type="PANTHER" id="PTHR30514:SF18">
    <property type="entry name" value="RPIR-FAMILY TRANSCRIPTIONAL REGULATOR"/>
    <property type="match status" value="1"/>
</dbReference>
<organism evidence="6 7">
    <name type="scientific">Faecalicatena acetigenes</name>
    <dbReference type="NCBI Taxonomy" id="2981790"/>
    <lineage>
        <taxon>Bacteria</taxon>
        <taxon>Bacillati</taxon>
        <taxon>Bacillota</taxon>
        <taxon>Clostridia</taxon>
        <taxon>Lachnospirales</taxon>
        <taxon>Lachnospiraceae</taxon>
        <taxon>Faecalicatena</taxon>
    </lineage>
</organism>
<evidence type="ECO:0000256" key="2">
    <source>
        <dbReference type="ARBA" id="ARBA00023125"/>
    </source>
</evidence>
<dbReference type="InterPro" id="IPR046348">
    <property type="entry name" value="SIS_dom_sf"/>
</dbReference>
<keyword evidence="2" id="KW-0238">DNA-binding</keyword>
<evidence type="ECO:0000313" key="7">
    <source>
        <dbReference type="Proteomes" id="UP001652394"/>
    </source>
</evidence>